<dbReference type="AlphaFoldDB" id="A0A066YQA0"/>
<dbReference type="InterPro" id="IPR029058">
    <property type="entry name" value="AB_hydrolase_fold"/>
</dbReference>
<keyword evidence="1" id="KW-0812">Transmembrane</keyword>
<keyword evidence="3" id="KW-1185">Reference proteome</keyword>
<keyword evidence="1" id="KW-1133">Transmembrane helix</keyword>
<protein>
    <recommendedName>
        <fullName evidence="4">Esterase</fullName>
    </recommendedName>
</protein>
<dbReference type="GO" id="GO:0016747">
    <property type="term" value="F:acyltransferase activity, transferring groups other than amino-acyl groups"/>
    <property type="evidence" value="ECO:0007669"/>
    <property type="project" value="TreeGrafter"/>
</dbReference>
<accession>A0A066YQA0</accession>
<comment type="caution">
    <text evidence="2">The sequence shown here is derived from an EMBL/GenBank/DDBJ whole genome shotgun (WGS) entry which is preliminary data.</text>
</comment>
<keyword evidence="1" id="KW-0472">Membrane</keyword>
<proteinExistence type="predicted"/>
<dbReference type="PANTHER" id="PTHR48098">
    <property type="entry name" value="ENTEROCHELIN ESTERASE-RELATED"/>
    <property type="match status" value="1"/>
</dbReference>
<dbReference type="PATRIC" id="fig|1348663.4.peg.4180"/>
<dbReference type="Proteomes" id="UP000027178">
    <property type="component" value="Unassembled WGS sequence"/>
</dbReference>
<dbReference type="EMBL" id="JNBY01000094">
    <property type="protein sequence ID" value="KDN83688.1"/>
    <property type="molecule type" value="Genomic_DNA"/>
</dbReference>
<reference evidence="2 3" key="1">
    <citation type="submission" date="2014-05" db="EMBL/GenBank/DDBJ databases">
        <title>Draft Genome Sequence of Kitasatospora cheerisanensis KCTC 2395.</title>
        <authorList>
            <person name="Nam D.H."/>
        </authorList>
    </citation>
    <scope>NUCLEOTIDE SEQUENCE [LARGE SCALE GENOMIC DNA]</scope>
    <source>
        <strain evidence="2 3">KCTC 2395</strain>
    </source>
</reference>
<evidence type="ECO:0000313" key="3">
    <source>
        <dbReference type="Proteomes" id="UP000027178"/>
    </source>
</evidence>
<evidence type="ECO:0008006" key="4">
    <source>
        <dbReference type="Google" id="ProtNLM"/>
    </source>
</evidence>
<dbReference type="PANTHER" id="PTHR48098:SF1">
    <property type="entry name" value="DIACYLGLYCEROL ACYLTRANSFERASE_MYCOLYLTRANSFERASE AG85A"/>
    <property type="match status" value="1"/>
</dbReference>
<dbReference type="SUPFAM" id="SSF53474">
    <property type="entry name" value="alpha/beta-Hydrolases"/>
    <property type="match status" value="1"/>
</dbReference>
<dbReference type="eggNOG" id="COG0627">
    <property type="taxonomic scope" value="Bacteria"/>
</dbReference>
<dbReference type="Gene3D" id="3.40.50.1820">
    <property type="entry name" value="alpha/beta hydrolase"/>
    <property type="match status" value="1"/>
</dbReference>
<sequence length="405" mass="44036">MAERESRGSEGMELTSRTLVYALIAVAVGALIATLWLWPRLSAQRPLPVLGRLGLLTVTQSAALSVLLLSVNNAYGFYTSWNDLLRPGAAAPLALTSARTPGAVPDGDKLVQPTDEGGLETVKDVLPAGKPEEVGRIDSVRLTGTESGLSDQVFVYLPPEYFNPRYGREHFPVLVALAGYPGPTLNLVDSLQLPQTAAELQRSGQMAPTVIVMARPTVVPPRDTECVDVPGGPKTETWFVKDVPAALRSAYRLGRGAESWGVFGYSTGGSCALRLAMRHPDAYHNAAGMHPDYTVPNDRWTDGDLFRGDADAARQSDLNWRLKNLPAPAASLLVVSTHAEDDYQATQKFLATAKQAAENHPEFLVDSLMLPDGGHSFETWRRELPATLEWLSDHLARPQDREPRP</sequence>
<dbReference type="InterPro" id="IPR000801">
    <property type="entry name" value="Esterase-like"/>
</dbReference>
<organism evidence="2 3">
    <name type="scientific">Kitasatospora cheerisanensis KCTC 2395</name>
    <dbReference type="NCBI Taxonomy" id="1348663"/>
    <lineage>
        <taxon>Bacteria</taxon>
        <taxon>Bacillati</taxon>
        <taxon>Actinomycetota</taxon>
        <taxon>Actinomycetes</taxon>
        <taxon>Kitasatosporales</taxon>
        <taxon>Streptomycetaceae</taxon>
        <taxon>Kitasatospora</taxon>
    </lineage>
</organism>
<evidence type="ECO:0000313" key="2">
    <source>
        <dbReference type="EMBL" id="KDN83688.1"/>
    </source>
</evidence>
<feature type="transmembrane region" description="Helical" evidence="1">
    <location>
        <begin position="20"/>
        <end position="38"/>
    </location>
</feature>
<evidence type="ECO:0000256" key="1">
    <source>
        <dbReference type="SAM" id="Phobius"/>
    </source>
</evidence>
<name>A0A066YQA0_9ACTN</name>
<dbReference type="Pfam" id="PF00756">
    <property type="entry name" value="Esterase"/>
    <property type="match status" value="1"/>
</dbReference>
<gene>
    <name evidence="2" type="ORF">KCH_43370</name>
</gene>
<dbReference type="InterPro" id="IPR050583">
    <property type="entry name" value="Mycobacterial_A85_antigen"/>
</dbReference>
<dbReference type="HOGENOM" id="CLU_037947_0_1_11"/>